<feature type="non-terminal residue" evidence="1">
    <location>
        <position position="80"/>
    </location>
</feature>
<proteinExistence type="predicted"/>
<sequence length="80" mass="9706">MQNQQFVRWLCLTDQGKEQRELKIDFSAYCKKSRERFQYVCPKPFRFKTYAEQAVDFCIRYKERCPGTSLPDEPVPFKKE</sequence>
<organism evidence="1 2">
    <name type="scientific">Teladorsagia circumcincta</name>
    <name type="common">Brown stomach worm</name>
    <name type="synonym">Ostertagia circumcincta</name>
    <dbReference type="NCBI Taxonomy" id="45464"/>
    <lineage>
        <taxon>Eukaryota</taxon>
        <taxon>Metazoa</taxon>
        <taxon>Ecdysozoa</taxon>
        <taxon>Nematoda</taxon>
        <taxon>Chromadorea</taxon>
        <taxon>Rhabditida</taxon>
        <taxon>Rhabditina</taxon>
        <taxon>Rhabditomorpha</taxon>
        <taxon>Strongyloidea</taxon>
        <taxon>Trichostrongylidae</taxon>
        <taxon>Teladorsagia</taxon>
    </lineage>
</organism>
<dbReference type="OrthoDB" id="5788555at2759"/>
<gene>
    <name evidence="1" type="ORF">TELCIR_22287</name>
</gene>
<reference evidence="1 2" key="1">
    <citation type="submission" date="2015-09" db="EMBL/GenBank/DDBJ databases">
        <title>Draft genome of the parasitic nematode Teladorsagia circumcincta isolate WARC Sus (inbred).</title>
        <authorList>
            <person name="Mitreva M."/>
        </authorList>
    </citation>
    <scope>NUCLEOTIDE SEQUENCE [LARGE SCALE GENOMIC DNA]</scope>
    <source>
        <strain evidence="1 2">S</strain>
    </source>
</reference>
<dbReference type="AlphaFoldDB" id="A0A2G9TED1"/>
<accession>A0A2G9TED1</accession>
<dbReference type="EMBL" id="KZ368816">
    <property type="protein sequence ID" value="PIO56314.1"/>
    <property type="molecule type" value="Genomic_DNA"/>
</dbReference>
<keyword evidence="2" id="KW-1185">Reference proteome</keyword>
<evidence type="ECO:0000313" key="2">
    <source>
        <dbReference type="Proteomes" id="UP000230423"/>
    </source>
</evidence>
<name>A0A2G9TED1_TELCI</name>
<protein>
    <submittedName>
        <fullName evidence="1">Uncharacterized protein</fullName>
    </submittedName>
</protein>
<evidence type="ECO:0000313" key="1">
    <source>
        <dbReference type="EMBL" id="PIO56314.1"/>
    </source>
</evidence>
<dbReference type="Proteomes" id="UP000230423">
    <property type="component" value="Unassembled WGS sequence"/>
</dbReference>